<dbReference type="InterPro" id="IPR052046">
    <property type="entry name" value="GH57_Enzymes"/>
</dbReference>
<evidence type="ECO:0000256" key="2">
    <source>
        <dbReference type="ARBA" id="ARBA00023277"/>
    </source>
</evidence>
<proteinExistence type="inferred from homology"/>
<accession>A0A0F9F3Q3</accession>
<feature type="non-terminal residue" evidence="4">
    <location>
        <position position="90"/>
    </location>
</feature>
<dbReference type="PANTHER" id="PTHR36306">
    <property type="entry name" value="ALPHA-AMYLASE-RELATED-RELATED"/>
    <property type="match status" value="1"/>
</dbReference>
<dbReference type="InterPro" id="IPR004300">
    <property type="entry name" value="Glyco_hydro_57_N"/>
</dbReference>
<dbReference type="Pfam" id="PF03065">
    <property type="entry name" value="Glyco_hydro_57"/>
    <property type="match status" value="1"/>
</dbReference>
<gene>
    <name evidence="4" type="ORF">LCGC14_2000230</name>
</gene>
<dbReference type="GO" id="GO:0005975">
    <property type="term" value="P:carbohydrate metabolic process"/>
    <property type="evidence" value="ECO:0007669"/>
    <property type="project" value="InterPro"/>
</dbReference>
<dbReference type="PANTHER" id="PTHR36306:SF1">
    <property type="entry name" value="ALPHA-AMYLASE-RELATED"/>
    <property type="match status" value="1"/>
</dbReference>
<dbReference type="GO" id="GO:0003824">
    <property type="term" value="F:catalytic activity"/>
    <property type="evidence" value="ECO:0007669"/>
    <property type="project" value="InterPro"/>
</dbReference>
<feature type="domain" description="Glycoside hydrolase family 57 N-terminal" evidence="3">
    <location>
        <begin position="11"/>
        <end position="90"/>
    </location>
</feature>
<dbReference type="InterPro" id="IPR011330">
    <property type="entry name" value="Glyco_hydro/deAcase_b/a-brl"/>
</dbReference>
<comment type="caution">
    <text evidence="4">The sequence shown here is derived from an EMBL/GenBank/DDBJ whole genome shotgun (WGS) entry which is preliminary data.</text>
</comment>
<comment type="similarity">
    <text evidence="1">Belongs to the glycosyl hydrolase 57 family.</text>
</comment>
<dbReference type="Gene3D" id="3.20.110.20">
    <property type="match status" value="1"/>
</dbReference>
<evidence type="ECO:0000256" key="1">
    <source>
        <dbReference type="ARBA" id="ARBA00006821"/>
    </source>
</evidence>
<dbReference type="EMBL" id="LAZR01022721">
    <property type="protein sequence ID" value="KKL80893.1"/>
    <property type="molecule type" value="Genomic_DNA"/>
</dbReference>
<dbReference type="SUPFAM" id="SSF88713">
    <property type="entry name" value="Glycoside hydrolase/deacetylase"/>
    <property type="match status" value="1"/>
</dbReference>
<keyword evidence="2" id="KW-0119">Carbohydrate metabolism</keyword>
<evidence type="ECO:0000259" key="3">
    <source>
        <dbReference type="Pfam" id="PF03065"/>
    </source>
</evidence>
<evidence type="ECO:0000313" key="4">
    <source>
        <dbReference type="EMBL" id="KKL80893.1"/>
    </source>
</evidence>
<sequence>MDEEISINLPIIFHFHQPVDNLPWVYDDVYEKSYRPLIDKIFEYSKVKITLHFSGNLLEWLLENKPEFIDKLKIMASRGQIEIIGGGFYE</sequence>
<dbReference type="AlphaFoldDB" id="A0A0F9F3Q3"/>
<organism evidence="4">
    <name type="scientific">marine sediment metagenome</name>
    <dbReference type="NCBI Taxonomy" id="412755"/>
    <lineage>
        <taxon>unclassified sequences</taxon>
        <taxon>metagenomes</taxon>
        <taxon>ecological metagenomes</taxon>
    </lineage>
</organism>
<protein>
    <recommendedName>
        <fullName evidence="3">Glycoside hydrolase family 57 N-terminal domain-containing protein</fullName>
    </recommendedName>
</protein>
<reference evidence="4" key="1">
    <citation type="journal article" date="2015" name="Nature">
        <title>Complex archaea that bridge the gap between prokaryotes and eukaryotes.</title>
        <authorList>
            <person name="Spang A."/>
            <person name="Saw J.H."/>
            <person name="Jorgensen S.L."/>
            <person name="Zaremba-Niedzwiedzka K."/>
            <person name="Martijn J."/>
            <person name="Lind A.E."/>
            <person name="van Eijk R."/>
            <person name="Schleper C."/>
            <person name="Guy L."/>
            <person name="Ettema T.J."/>
        </authorList>
    </citation>
    <scope>NUCLEOTIDE SEQUENCE</scope>
</reference>
<name>A0A0F9F3Q3_9ZZZZ</name>